<dbReference type="EMBL" id="CASHSV030000109">
    <property type="protein sequence ID" value="CAJ2647561.1"/>
    <property type="molecule type" value="Genomic_DNA"/>
</dbReference>
<proteinExistence type="predicted"/>
<evidence type="ECO:0000313" key="1">
    <source>
        <dbReference type="EMBL" id="CAJ2647561.1"/>
    </source>
</evidence>
<name>A0ACB0JRZ7_TRIPR</name>
<organism evidence="1 2">
    <name type="scientific">Trifolium pratense</name>
    <name type="common">Red clover</name>
    <dbReference type="NCBI Taxonomy" id="57577"/>
    <lineage>
        <taxon>Eukaryota</taxon>
        <taxon>Viridiplantae</taxon>
        <taxon>Streptophyta</taxon>
        <taxon>Embryophyta</taxon>
        <taxon>Tracheophyta</taxon>
        <taxon>Spermatophyta</taxon>
        <taxon>Magnoliopsida</taxon>
        <taxon>eudicotyledons</taxon>
        <taxon>Gunneridae</taxon>
        <taxon>Pentapetalae</taxon>
        <taxon>rosids</taxon>
        <taxon>fabids</taxon>
        <taxon>Fabales</taxon>
        <taxon>Fabaceae</taxon>
        <taxon>Papilionoideae</taxon>
        <taxon>50 kb inversion clade</taxon>
        <taxon>NPAAA clade</taxon>
        <taxon>Hologalegina</taxon>
        <taxon>IRL clade</taxon>
        <taxon>Trifolieae</taxon>
        <taxon>Trifolium</taxon>
    </lineage>
</organism>
<protein>
    <submittedName>
        <fullName evidence="1">Uncharacterized protein</fullName>
    </submittedName>
</protein>
<gene>
    <name evidence="1" type="ORF">MILVUS5_LOCUS16061</name>
</gene>
<comment type="caution">
    <text evidence="1">The sequence shown here is derived from an EMBL/GenBank/DDBJ whole genome shotgun (WGS) entry which is preliminary data.</text>
</comment>
<evidence type="ECO:0000313" key="2">
    <source>
        <dbReference type="Proteomes" id="UP001177021"/>
    </source>
</evidence>
<reference evidence="1" key="1">
    <citation type="submission" date="2023-10" db="EMBL/GenBank/DDBJ databases">
        <authorList>
            <person name="Rodriguez Cubillos JULIANA M."/>
            <person name="De Vega J."/>
        </authorList>
    </citation>
    <scope>NUCLEOTIDE SEQUENCE</scope>
</reference>
<keyword evidence="2" id="KW-1185">Reference proteome</keyword>
<dbReference type="Proteomes" id="UP001177021">
    <property type="component" value="Unassembled WGS sequence"/>
</dbReference>
<sequence>MYVKFGFVGFARKVFDEMCVWSLVSWTAVIVGYARCEDMSEVRKLFDVMPDKDIAAFNVMIDGYVKMGCMDLVRDLFDKMRDKNVISWTSMVHGYCDDGDVDKARFLFDCMSEKNLLSWNAMIRGDCQNRRPHDALKLFCEMRGNVDVEMNEVTVVSVLPAIADLSALDLGGWIHEFVARNQLDGSVQMR</sequence>
<accession>A0ACB0JRZ7</accession>